<protein>
    <submittedName>
        <fullName evidence="2">Uncharacterized protein</fullName>
    </submittedName>
</protein>
<feature type="compositionally biased region" description="Polar residues" evidence="1">
    <location>
        <begin position="12"/>
        <end position="24"/>
    </location>
</feature>
<evidence type="ECO:0000313" key="2">
    <source>
        <dbReference type="EMBL" id="KAJ5346137.1"/>
    </source>
</evidence>
<evidence type="ECO:0000256" key="1">
    <source>
        <dbReference type="SAM" id="MobiDB-lite"/>
    </source>
</evidence>
<feature type="compositionally biased region" description="Polar residues" evidence="1">
    <location>
        <begin position="44"/>
        <end position="54"/>
    </location>
</feature>
<gene>
    <name evidence="2" type="ORF">N7452_004141</name>
</gene>
<reference evidence="2" key="2">
    <citation type="journal article" date="2023" name="IMA Fungus">
        <title>Comparative genomic study of the Penicillium genus elucidates a diverse pangenome and 15 lateral gene transfer events.</title>
        <authorList>
            <person name="Petersen C."/>
            <person name="Sorensen T."/>
            <person name="Nielsen M.R."/>
            <person name="Sondergaard T.E."/>
            <person name="Sorensen J.L."/>
            <person name="Fitzpatrick D.A."/>
            <person name="Frisvad J.C."/>
            <person name="Nielsen K.L."/>
        </authorList>
    </citation>
    <scope>NUCLEOTIDE SEQUENCE</scope>
    <source>
        <strain evidence="2">IBT 35673</strain>
    </source>
</reference>
<accession>A0A9W9R0R2</accession>
<proteinExistence type="predicted"/>
<sequence length="80" mass="8727">MSAPKAGRQSPEPENQSGAQQQDPMFSEHTAIDTRPAAELGQELSKSSSLQLPSNPMPRLEEIEAGKYGESIRNFEEGIL</sequence>
<comment type="caution">
    <text evidence="2">The sequence shown here is derived from an EMBL/GenBank/DDBJ whole genome shotgun (WGS) entry which is preliminary data.</text>
</comment>
<reference evidence="2" key="1">
    <citation type="submission" date="2022-12" db="EMBL/GenBank/DDBJ databases">
        <authorList>
            <person name="Petersen C."/>
        </authorList>
    </citation>
    <scope>NUCLEOTIDE SEQUENCE</scope>
    <source>
        <strain evidence="2">IBT 35673</strain>
    </source>
</reference>
<name>A0A9W9R0R2_PENBR</name>
<dbReference type="Proteomes" id="UP001147695">
    <property type="component" value="Unassembled WGS sequence"/>
</dbReference>
<evidence type="ECO:0000313" key="3">
    <source>
        <dbReference type="Proteomes" id="UP001147695"/>
    </source>
</evidence>
<feature type="region of interest" description="Disordered" evidence="1">
    <location>
        <begin position="1"/>
        <end position="80"/>
    </location>
</feature>
<dbReference type="EMBL" id="JAPZBQ010000002">
    <property type="protein sequence ID" value="KAJ5346137.1"/>
    <property type="molecule type" value="Genomic_DNA"/>
</dbReference>
<dbReference type="AlphaFoldDB" id="A0A9W9R0R2"/>
<organism evidence="2 3">
    <name type="scientific">Penicillium brevicompactum</name>
    <dbReference type="NCBI Taxonomy" id="5074"/>
    <lineage>
        <taxon>Eukaryota</taxon>
        <taxon>Fungi</taxon>
        <taxon>Dikarya</taxon>
        <taxon>Ascomycota</taxon>
        <taxon>Pezizomycotina</taxon>
        <taxon>Eurotiomycetes</taxon>
        <taxon>Eurotiomycetidae</taxon>
        <taxon>Eurotiales</taxon>
        <taxon>Aspergillaceae</taxon>
        <taxon>Penicillium</taxon>
    </lineage>
</organism>